<reference evidence="1 2" key="1">
    <citation type="submission" date="2015-06" db="EMBL/GenBank/DDBJ databases">
        <title>Expansion of signal transduction pathways in fungi by whole-genome duplication.</title>
        <authorList>
            <consortium name="DOE Joint Genome Institute"/>
            <person name="Corrochano L.M."/>
            <person name="Kuo A."/>
            <person name="Marcet-Houben M."/>
            <person name="Polaino S."/>
            <person name="Salamov A."/>
            <person name="Villalobos J.M."/>
            <person name="Alvarez M.I."/>
            <person name="Avalos J."/>
            <person name="Benito E.P."/>
            <person name="Benoit I."/>
            <person name="Burger G."/>
            <person name="Camino L.P."/>
            <person name="Canovas D."/>
            <person name="Cerda-Olmedo E."/>
            <person name="Cheng J.-F."/>
            <person name="Dominguez A."/>
            <person name="Elias M."/>
            <person name="Eslava A.P."/>
            <person name="Glaser F."/>
            <person name="Grimwood J."/>
            <person name="Gutierrez G."/>
            <person name="Heitman J."/>
            <person name="Henrissat B."/>
            <person name="Iturriaga E.A."/>
            <person name="Lang B.F."/>
            <person name="Lavin J.L."/>
            <person name="Lee S."/>
            <person name="Li W."/>
            <person name="Lindquist E."/>
            <person name="Lopez-Garcia S."/>
            <person name="Luque E.M."/>
            <person name="Marcos A.T."/>
            <person name="Martin J."/>
            <person name="Mccluskey K."/>
            <person name="Medina H.R."/>
            <person name="Miralles-Duran A."/>
            <person name="Miyazaki A."/>
            <person name="Munoz-Torres E."/>
            <person name="Oguiza J.A."/>
            <person name="Ohm R."/>
            <person name="Olmedo M."/>
            <person name="Orejas M."/>
            <person name="Ortiz-Castellanos L."/>
            <person name="Pisabarro A.G."/>
            <person name="Rodriguez-Romero J."/>
            <person name="Ruiz-Herrera J."/>
            <person name="Ruiz-Vazquez R."/>
            <person name="Sanz C."/>
            <person name="Schackwitz W."/>
            <person name="Schmutz J."/>
            <person name="Shahriari M."/>
            <person name="Shelest E."/>
            <person name="Silva-Franco F."/>
            <person name="Soanes D."/>
            <person name="Syed K."/>
            <person name="Tagua V.G."/>
            <person name="Talbot N.J."/>
            <person name="Thon M."/>
            <person name="De Vries R.P."/>
            <person name="Wiebenga A."/>
            <person name="Yadav J.S."/>
            <person name="Braun E.L."/>
            <person name="Baker S."/>
            <person name="Garre V."/>
            <person name="Horwitz B."/>
            <person name="Torres-Martinez S."/>
            <person name="Idnurm A."/>
            <person name="Herrera-Estrella A."/>
            <person name="Gabaldon T."/>
            <person name="Grigoriev I.V."/>
        </authorList>
    </citation>
    <scope>NUCLEOTIDE SEQUENCE [LARGE SCALE GENOMIC DNA]</scope>
    <source>
        <strain evidence="1 2">CBS 277.49</strain>
    </source>
</reference>
<gene>
    <name evidence="1" type="ORF">MUCCIDRAFT_156609</name>
</gene>
<protein>
    <submittedName>
        <fullName evidence="1">Uncharacterized protein</fullName>
    </submittedName>
</protein>
<name>A0A162QME7_MUCCL</name>
<dbReference type="EMBL" id="AMYB01000006">
    <property type="protein sequence ID" value="OAD00669.1"/>
    <property type="molecule type" value="Genomic_DNA"/>
</dbReference>
<dbReference type="VEuPathDB" id="FungiDB:MUCCIDRAFT_156609"/>
<comment type="caution">
    <text evidence="1">The sequence shown here is derived from an EMBL/GenBank/DDBJ whole genome shotgun (WGS) entry which is preliminary data.</text>
</comment>
<organism evidence="1 2">
    <name type="scientific">Mucor lusitanicus CBS 277.49</name>
    <dbReference type="NCBI Taxonomy" id="747725"/>
    <lineage>
        <taxon>Eukaryota</taxon>
        <taxon>Fungi</taxon>
        <taxon>Fungi incertae sedis</taxon>
        <taxon>Mucoromycota</taxon>
        <taxon>Mucoromycotina</taxon>
        <taxon>Mucoromycetes</taxon>
        <taxon>Mucorales</taxon>
        <taxon>Mucorineae</taxon>
        <taxon>Mucoraceae</taxon>
        <taxon>Mucor</taxon>
    </lineage>
</organism>
<dbReference type="AlphaFoldDB" id="A0A162QME7"/>
<evidence type="ECO:0000313" key="1">
    <source>
        <dbReference type="EMBL" id="OAD00669.1"/>
    </source>
</evidence>
<accession>A0A162QME7</accession>
<sequence>MENNLWSCFCQLDLTFGWQQAVGVLVLVMSAFWRPRYADGNPCKCCLKNAKITILRVQNMLVV</sequence>
<proteinExistence type="predicted"/>
<dbReference type="Proteomes" id="UP000077051">
    <property type="component" value="Unassembled WGS sequence"/>
</dbReference>
<keyword evidence="2" id="KW-1185">Reference proteome</keyword>
<evidence type="ECO:0000313" key="2">
    <source>
        <dbReference type="Proteomes" id="UP000077051"/>
    </source>
</evidence>